<dbReference type="SUPFAM" id="SSF52540">
    <property type="entry name" value="P-loop containing nucleoside triphosphate hydrolases"/>
    <property type="match status" value="1"/>
</dbReference>
<evidence type="ECO:0000256" key="5">
    <source>
        <dbReference type="ARBA" id="ARBA00022741"/>
    </source>
</evidence>
<dbReference type="PROSITE" id="PS00722">
    <property type="entry name" value="FTHFS_2"/>
    <property type="match status" value="1"/>
</dbReference>
<keyword evidence="5" id="KW-0547">Nucleotide-binding</keyword>
<evidence type="ECO:0000313" key="7">
    <source>
        <dbReference type="EMBL" id="MFH4980359.1"/>
    </source>
</evidence>
<dbReference type="Gene3D" id="3.40.50.300">
    <property type="entry name" value="P-loop containing nucleotide triphosphate hydrolases"/>
    <property type="match status" value="1"/>
</dbReference>
<evidence type="ECO:0000256" key="2">
    <source>
        <dbReference type="ARBA" id="ARBA00012295"/>
    </source>
</evidence>
<gene>
    <name evidence="7" type="ORF">AB6A40_007068</name>
</gene>
<proteinExistence type="predicted"/>
<dbReference type="Gene3D" id="1.10.8.770">
    <property type="match status" value="1"/>
</dbReference>
<keyword evidence="3" id="KW-0554">One-carbon metabolism</keyword>
<evidence type="ECO:0000313" key="8">
    <source>
        <dbReference type="Proteomes" id="UP001608902"/>
    </source>
</evidence>
<dbReference type="InterPro" id="IPR027417">
    <property type="entry name" value="P-loop_NTPase"/>
</dbReference>
<keyword evidence="4" id="KW-0436">Ligase</keyword>
<dbReference type="GO" id="GO:0004329">
    <property type="term" value="F:formate-tetrahydrofolate ligase activity"/>
    <property type="evidence" value="ECO:0007669"/>
    <property type="project" value="UniProtKB-EC"/>
</dbReference>
<dbReference type="Pfam" id="PF01268">
    <property type="entry name" value="FTHFS"/>
    <property type="match status" value="1"/>
</dbReference>
<accession>A0ABD6EST3</accession>
<reference evidence="7 8" key="1">
    <citation type="submission" date="2024-08" db="EMBL/GenBank/DDBJ databases">
        <title>Gnathostoma spinigerum genome.</title>
        <authorList>
            <person name="Gonzalez-Bertolin B."/>
            <person name="Monzon S."/>
            <person name="Zaballos A."/>
            <person name="Jimenez P."/>
            <person name="Dekumyoy P."/>
            <person name="Varona S."/>
            <person name="Cuesta I."/>
            <person name="Sumanam S."/>
            <person name="Adisakwattana P."/>
            <person name="Gasser R.B."/>
            <person name="Hernandez-Gonzalez A."/>
            <person name="Young N.D."/>
            <person name="Perteguer M.J."/>
        </authorList>
    </citation>
    <scope>NUCLEOTIDE SEQUENCE [LARGE SCALE GENOMIC DNA]</scope>
    <source>
        <strain evidence="7">AL3</strain>
        <tissue evidence="7">Liver</tissue>
    </source>
</reference>
<name>A0ABD6EST3_9BILA</name>
<protein>
    <recommendedName>
        <fullName evidence="2">formate--tetrahydrofolate ligase</fullName>
        <ecNumber evidence="2">6.3.4.3</ecNumber>
    </recommendedName>
</protein>
<dbReference type="FunFam" id="3.40.50.300:FF:001123">
    <property type="entry name" value="C-1-tetrahydrofolate synthase, cytoplasmic isoform X2"/>
    <property type="match status" value="1"/>
</dbReference>
<dbReference type="GO" id="GO:0005524">
    <property type="term" value="F:ATP binding"/>
    <property type="evidence" value="ECO:0007669"/>
    <property type="project" value="UniProtKB-KW"/>
</dbReference>
<dbReference type="Proteomes" id="UP001608902">
    <property type="component" value="Unassembled WGS sequence"/>
</dbReference>
<evidence type="ECO:0000256" key="4">
    <source>
        <dbReference type="ARBA" id="ARBA00022598"/>
    </source>
</evidence>
<comment type="pathway">
    <text evidence="1">One-carbon metabolism; tetrahydrofolate interconversion.</text>
</comment>
<dbReference type="EMBL" id="JBGFUD010005444">
    <property type="protein sequence ID" value="MFH4980359.1"/>
    <property type="molecule type" value="Genomic_DNA"/>
</dbReference>
<keyword evidence="8" id="KW-1185">Reference proteome</keyword>
<evidence type="ECO:0000256" key="6">
    <source>
        <dbReference type="ARBA" id="ARBA00022840"/>
    </source>
</evidence>
<comment type="caution">
    <text evidence="7">The sequence shown here is derived from an EMBL/GenBank/DDBJ whole genome shotgun (WGS) entry which is preliminary data.</text>
</comment>
<dbReference type="Gene3D" id="3.10.410.10">
    <property type="entry name" value="Formyltetrahydrofolate synthetase, domain 3"/>
    <property type="match status" value="1"/>
</dbReference>
<dbReference type="GO" id="GO:0006730">
    <property type="term" value="P:one-carbon metabolic process"/>
    <property type="evidence" value="ECO:0007669"/>
    <property type="project" value="UniProtKB-KW"/>
</dbReference>
<evidence type="ECO:0000256" key="1">
    <source>
        <dbReference type="ARBA" id="ARBA00004777"/>
    </source>
</evidence>
<keyword evidence="6" id="KW-0067">ATP-binding</keyword>
<dbReference type="FunFam" id="3.10.410.10:FF:000001">
    <property type="entry name" value="Putative formate--tetrahydrofolate ligase"/>
    <property type="match status" value="1"/>
</dbReference>
<dbReference type="InterPro" id="IPR020628">
    <property type="entry name" value="Formate_THF_ligase_CS"/>
</dbReference>
<dbReference type="AlphaFoldDB" id="A0ABD6EST3"/>
<evidence type="ECO:0000256" key="3">
    <source>
        <dbReference type="ARBA" id="ARBA00022563"/>
    </source>
</evidence>
<dbReference type="EC" id="6.3.4.3" evidence="2"/>
<organism evidence="7 8">
    <name type="scientific">Gnathostoma spinigerum</name>
    <dbReference type="NCBI Taxonomy" id="75299"/>
    <lineage>
        <taxon>Eukaryota</taxon>
        <taxon>Metazoa</taxon>
        <taxon>Ecdysozoa</taxon>
        <taxon>Nematoda</taxon>
        <taxon>Chromadorea</taxon>
        <taxon>Rhabditida</taxon>
        <taxon>Spirurina</taxon>
        <taxon>Gnathostomatomorpha</taxon>
        <taxon>Gnathostomatoidea</taxon>
        <taxon>Gnathostomatidae</taxon>
        <taxon>Gnathostoma</taxon>
    </lineage>
</organism>
<dbReference type="InterPro" id="IPR000559">
    <property type="entry name" value="Formate_THF_ligase"/>
</dbReference>
<sequence length="504" mass="54885">MEEFNLHLTGDIHAIIAANNLLAAAIDARMFHESTQSDEALFNRLVPEGKDGIRRLSAVQARRLTRLNIAVVDDANKLSPEDRVRFARLNIDPNSVTWNRVVDTNDRFLRQIEIGHAPSEKGHIRKCHFDIAVASELMVILALSNDLAEMRERISKIVVASDKDGNPVTADDIGVTGALTVLMKDTVRPNLMQSIEGTPIFVHAGPFANIAHGQSSIVADKVALKLVGEDGYVVTEAGFGADIGMEKFFNIKCRNSGLTPNAVVLVATVRALKMHGGGHAVTPGTPLHFEYLNENIELVEAGCDSNLRKQIENSKMFGVPVVVCVNKFSTDTQKELDMVISKALKHGADRAVVSDHWASGGAGALDLANAVVETCKKPSNFRFLYDLNLPLEAKIEKIAKEIYGAAGIEVLPEAKKRLELYEKQGFGNLPICMAKTHLSLSDDPKRKGAPTGFTLPIRDVRASVGAGFVYPLCGDIQTMPGLSTRPCFFDIDIDPVTEQIDGLF</sequence>